<keyword evidence="2 8" id="KW-0813">Transport</keyword>
<organism evidence="9 10">
    <name type="scientific">Heterostelium pallidum (strain ATCC 26659 / Pp 5 / PN500)</name>
    <name type="common">Cellular slime mold</name>
    <name type="synonym">Polysphondylium pallidum</name>
    <dbReference type="NCBI Taxonomy" id="670386"/>
    <lineage>
        <taxon>Eukaryota</taxon>
        <taxon>Amoebozoa</taxon>
        <taxon>Evosea</taxon>
        <taxon>Eumycetozoa</taxon>
        <taxon>Dictyostelia</taxon>
        <taxon>Acytosteliales</taxon>
        <taxon>Acytosteliaceae</taxon>
        <taxon>Heterostelium</taxon>
    </lineage>
</organism>
<reference evidence="9 10" key="1">
    <citation type="journal article" date="2011" name="Genome Res.">
        <title>Phylogeny-wide analysis of social amoeba genomes highlights ancient origins for complex intercellular communication.</title>
        <authorList>
            <person name="Heidel A.J."/>
            <person name="Lawal H.M."/>
            <person name="Felder M."/>
            <person name="Schilde C."/>
            <person name="Helps N.R."/>
            <person name="Tunggal B."/>
            <person name="Rivero F."/>
            <person name="John U."/>
            <person name="Schleicher M."/>
            <person name="Eichinger L."/>
            <person name="Platzer M."/>
            <person name="Noegel A.A."/>
            <person name="Schaap P."/>
            <person name="Gloeckner G."/>
        </authorList>
    </citation>
    <scope>NUCLEOTIDE SEQUENCE [LARGE SCALE GENOMIC DNA]</scope>
    <source>
        <strain evidence="10">ATCC 26659 / Pp 5 / PN500</strain>
    </source>
</reference>
<comment type="caution">
    <text evidence="9">The sequence shown here is derived from an EMBL/GenBank/DDBJ whole genome shotgun (WGS) entry which is preliminary data.</text>
</comment>
<evidence type="ECO:0000313" key="9">
    <source>
        <dbReference type="EMBL" id="EFA84058.1"/>
    </source>
</evidence>
<evidence type="ECO:0000256" key="3">
    <source>
        <dbReference type="ARBA" id="ARBA00022692"/>
    </source>
</evidence>
<comment type="function">
    <text evidence="8">May be involved in fusion of retrograde transport vesicles derived from an endocytic compartment with the Golgi complex.</text>
</comment>
<comment type="similarity">
    <text evidence="7 8">Belongs to the SFT2 family.</text>
</comment>
<evidence type="ECO:0000256" key="8">
    <source>
        <dbReference type="RuleBase" id="RU363111"/>
    </source>
</evidence>
<evidence type="ECO:0000313" key="10">
    <source>
        <dbReference type="Proteomes" id="UP000001396"/>
    </source>
</evidence>
<dbReference type="GO" id="GO:0016020">
    <property type="term" value="C:membrane"/>
    <property type="evidence" value="ECO:0007669"/>
    <property type="project" value="UniProtKB-SubCell"/>
</dbReference>
<dbReference type="GO" id="GO:0015031">
    <property type="term" value="P:protein transport"/>
    <property type="evidence" value="ECO:0007669"/>
    <property type="project" value="UniProtKB-KW"/>
</dbReference>
<keyword evidence="5 8" id="KW-1133">Transmembrane helix</keyword>
<evidence type="ECO:0000256" key="1">
    <source>
        <dbReference type="ARBA" id="ARBA00004141"/>
    </source>
</evidence>
<comment type="subcellular location">
    <subcellularLocation>
        <location evidence="1 8">Membrane</location>
        <topology evidence="1 8">Multi-pass membrane protein</topology>
    </subcellularLocation>
</comment>
<evidence type="ECO:0000256" key="7">
    <source>
        <dbReference type="ARBA" id="ARBA00025800"/>
    </source>
</evidence>
<dbReference type="RefSeq" id="XP_020436175.1">
    <property type="nucleotide sequence ID" value="XM_020574103.1"/>
</dbReference>
<evidence type="ECO:0000256" key="2">
    <source>
        <dbReference type="ARBA" id="ARBA00022448"/>
    </source>
</evidence>
<sequence length="159" mass="17716">MDSIKSLLGNNEQPKEDQSVWEEINNQCSLSWTQRLIGFGISAGLGLFFSFLAFLFLASPTSFAFLYTVGNICMLLATGFIVGPVKQFKNMMQPTRAICAIVFVLSMILTLVAVFSGWSFILIIFLIIFQVCALLYYIFSYIPYGRECLRGICGSVVSV</sequence>
<name>D3B410_HETP5</name>
<feature type="transmembrane region" description="Helical" evidence="8">
    <location>
        <begin position="121"/>
        <end position="142"/>
    </location>
</feature>
<evidence type="ECO:0000256" key="5">
    <source>
        <dbReference type="ARBA" id="ARBA00022989"/>
    </source>
</evidence>
<dbReference type="STRING" id="670386.D3B410"/>
<dbReference type="PANTHER" id="PTHR23137">
    <property type="entry name" value="VESICLE TRANSPORT PROTEIN-RELATED"/>
    <property type="match status" value="1"/>
</dbReference>
<accession>D3B410</accession>
<dbReference type="Pfam" id="PF04178">
    <property type="entry name" value="Got1"/>
    <property type="match status" value="1"/>
</dbReference>
<keyword evidence="3 8" id="KW-0812">Transmembrane</keyword>
<dbReference type="OMA" id="ISCCDTE"/>
<dbReference type="GeneID" id="31358654"/>
<keyword evidence="6 8" id="KW-0472">Membrane</keyword>
<dbReference type="Proteomes" id="UP000001396">
    <property type="component" value="Unassembled WGS sequence"/>
</dbReference>
<feature type="transmembrane region" description="Helical" evidence="8">
    <location>
        <begin position="64"/>
        <end position="85"/>
    </location>
</feature>
<keyword evidence="10" id="KW-1185">Reference proteome</keyword>
<dbReference type="InParanoid" id="D3B410"/>
<protein>
    <recommendedName>
        <fullName evidence="8">Vesicle transport protein</fullName>
    </recommendedName>
</protein>
<dbReference type="PANTHER" id="PTHR23137:SF6">
    <property type="entry name" value="VESICLE TRANSPORT PROTEIN"/>
    <property type="match status" value="1"/>
</dbReference>
<evidence type="ECO:0000256" key="6">
    <source>
        <dbReference type="ARBA" id="ARBA00023136"/>
    </source>
</evidence>
<keyword evidence="4 8" id="KW-0653">Protein transport</keyword>
<feature type="transmembrane region" description="Helical" evidence="8">
    <location>
        <begin position="36"/>
        <end position="58"/>
    </location>
</feature>
<dbReference type="InterPro" id="IPR011691">
    <property type="entry name" value="Vesicle_transpt_SFT2"/>
</dbReference>
<dbReference type="InterPro" id="IPR007305">
    <property type="entry name" value="Vesicle_transpt_Got1/SFT2"/>
</dbReference>
<evidence type="ECO:0000256" key="4">
    <source>
        <dbReference type="ARBA" id="ARBA00022927"/>
    </source>
</evidence>
<dbReference type="FunCoup" id="D3B410">
    <property type="interactions" value="110"/>
</dbReference>
<dbReference type="GO" id="GO:0005737">
    <property type="term" value="C:cytoplasm"/>
    <property type="evidence" value="ECO:0007669"/>
    <property type="project" value="UniProtKB-ARBA"/>
</dbReference>
<dbReference type="AlphaFoldDB" id="D3B410"/>
<proteinExistence type="inferred from homology"/>
<feature type="transmembrane region" description="Helical" evidence="8">
    <location>
        <begin position="97"/>
        <end position="115"/>
    </location>
</feature>
<dbReference type="GO" id="GO:0016192">
    <property type="term" value="P:vesicle-mediated transport"/>
    <property type="evidence" value="ECO:0007669"/>
    <property type="project" value="InterPro"/>
</dbReference>
<dbReference type="EMBL" id="ADBJ01000010">
    <property type="protein sequence ID" value="EFA84058.1"/>
    <property type="molecule type" value="Genomic_DNA"/>
</dbReference>
<dbReference type="GO" id="GO:0012505">
    <property type="term" value="C:endomembrane system"/>
    <property type="evidence" value="ECO:0007669"/>
    <property type="project" value="UniProtKB-ARBA"/>
</dbReference>
<gene>
    <name evidence="9" type="ORF">PPL_03131</name>
</gene>